<reference evidence="3 4" key="1">
    <citation type="submission" date="2016-08" db="EMBL/GenBank/DDBJ databases">
        <authorList>
            <person name="Loux V."/>
            <person name="Rue O."/>
        </authorList>
    </citation>
    <scope>NUCLEOTIDE SEQUENCE [LARGE SCALE GENOMIC DNA]</scope>
    <source>
        <strain evidence="3 4">AFSSA_08CEB44bac</strain>
    </source>
</reference>
<dbReference type="Pfam" id="PF12535">
    <property type="entry name" value="Nudix_N"/>
    <property type="match status" value="1"/>
</dbReference>
<comment type="caution">
    <text evidence="3">The sequence shown here is derived from an EMBL/GenBank/DDBJ whole genome shotgun (WGS) entry which is preliminary data.</text>
</comment>
<evidence type="ECO:0000256" key="1">
    <source>
        <dbReference type="ARBA" id="ARBA00005582"/>
    </source>
</evidence>
<dbReference type="EMBL" id="FMIK01000023">
    <property type="protein sequence ID" value="SCL90503.1"/>
    <property type="molecule type" value="Genomic_DNA"/>
</dbReference>
<organism evidence="3 4">
    <name type="scientific">Bacillus cytotoxicus</name>
    <dbReference type="NCBI Taxonomy" id="580165"/>
    <lineage>
        <taxon>Bacteria</taxon>
        <taxon>Bacillati</taxon>
        <taxon>Bacillota</taxon>
        <taxon>Bacilli</taxon>
        <taxon>Bacillales</taxon>
        <taxon>Bacillaceae</taxon>
        <taxon>Bacillus</taxon>
        <taxon>Bacillus cereus group</taxon>
    </lineage>
</organism>
<protein>
    <submittedName>
        <fullName evidence="3">NUDIX hydrolase</fullName>
    </submittedName>
</protein>
<dbReference type="GO" id="GO:0016787">
    <property type="term" value="F:hydrolase activity"/>
    <property type="evidence" value="ECO:0007669"/>
    <property type="project" value="UniProtKB-KW"/>
</dbReference>
<keyword evidence="3" id="KW-0378">Hydrolase</keyword>
<dbReference type="Pfam" id="PF00293">
    <property type="entry name" value="NUDIX"/>
    <property type="match status" value="1"/>
</dbReference>
<evidence type="ECO:0000313" key="3">
    <source>
        <dbReference type="EMBL" id="SCL90503.1"/>
    </source>
</evidence>
<dbReference type="InterPro" id="IPR000086">
    <property type="entry name" value="NUDIX_hydrolase_dom"/>
</dbReference>
<dbReference type="Proteomes" id="UP000242164">
    <property type="component" value="Unassembled WGS sequence"/>
</dbReference>
<dbReference type="PANTHER" id="PTHR43736">
    <property type="entry name" value="ADP-RIBOSE PYROPHOSPHATASE"/>
    <property type="match status" value="1"/>
</dbReference>
<dbReference type="InterPro" id="IPR015797">
    <property type="entry name" value="NUDIX_hydrolase-like_dom_sf"/>
</dbReference>
<sequence length="207" mass="23999">MKMEGKWVEWVKQIQAIAQAGLTYSKDVYDIERFQQLRDLSISIMSHYTETDWEVVKTLFASETGYQTPKVDIRAVVFQDEKLLFVKEKSDGKWALPGGWADIGYTPTEVAAKEVYEETGYEVDHFRLLAILDKEKHHSSPSATHIYKIFIGCEIVGGKKQTSIETEDVQFFGENEMPELSVARNTEWQIKEMFTFMKDKHKEPMLD</sequence>
<dbReference type="SUPFAM" id="SSF55811">
    <property type="entry name" value="Nudix"/>
    <property type="match status" value="1"/>
</dbReference>
<dbReference type="Gene3D" id="3.90.79.10">
    <property type="entry name" value="Nucleoside Triphosphate Pyrophosphohydrolase"/>
    <property type="match status" value="1"/>
</dbReference>
<evidence type="ECO:0000259" key="2">
    <source>
        <dbReference type="PROSITE" id="PS51462"/>
    </source>
</evidence>
<comment type="similarity">
    <text evidence="1">Belongs to the Nudix hydrolase family.</text>
</comment>
<evidence type="ECO:0000313" key="4">
    <source>
        <dbReference type="Proteomes" id="UP000242164"/>
    </source>
</evidence>
<proteinExistence type="inferred from homology"/>
<dbReference type="AlphaFoldDB" id="A0AAX2CFT4"/>
<dbReference type="InterPro" id="IPR059176">
    <property type="entry name" value="UDP-X_N"/>
</dbReference>
<feature type="domain" description="Nudix hydrolase" evidence="2">
    <location>
        <begin position="68"/>
        <end position="196"/>
    </location>
</feature>
<dbReference type="PANTHER" id="PTHR43736:SF1">
    <property type="entry name" value="DIHYDRONEOPTERIN TRIPHOSPHATE DIPHOSPHATASE"/>
    <property type="match status" value="1"/>
</dbReference>
<name>A0AAX2CFT4_9BACI</name>
<gene>
    <name evidence="3" type="ORF">BCB44BAC_01729</name>
</gene>
<dbReference type="PROSITE" id="PS51462">
    <property type="entry name" value="NUDIX"/>
    <property type="match status" value="1"/>
</dbReference>
<dbReference type="Gene3D" id="6.10.250.1120">
    <property type="match status" value="1"/>
</dbReference>
<accession>A0AAX2CFT4</accession>